<reference evidence="1 2" key="1">
    <citation type="journal article" date="2023" name="Plants (Basel)">
        <title>Bridging the Gap: Combining Genomics and Transcriptomics Approaches to Understand Stylosanthes scabra, an Orphan Legume from the Brazilian Caatinga.</title>
        <authorList>
            <person name="Ferreira-Neto J.R.C."/>
            <person name="da Silva M.D."/>
            <person name="Binneck E."/>
            <person name="de Melo N.F."/>
            <person name="da Silva R.H."/>
            <person name="de Melo A.L.T.M."/>
            <person name="Pandolfi V."/>
            <person name="Bustamante F.O."/>
            <person name="Brasileiro-Vidal A.C."/>
            <person name="Benko-Iseppon A.M."/>
        </authorList>
    </citation>
    <scope>NUCLEOTIDE SEQUENCE [LARGE SCALE GENOMIC DNA]</scope>
    <source>
        <tissue evidence="1">Leaves</tissue>
    </source>
</reference>
<keyword evidence="2" id="KW-1185">Reference proteome</keyword>
<organism evidence="1 2">
    <name type="scientific">Stylosanthes scabra</name>
    <dbReference type="NCBI Taxonomy" id="79078"/>
    <lineage>
        <taxon>Eukaryota</taxon>
        <taxon>Viridiplantae</taxon>
        <taxon>Streptophyta</taxon>
        <taxon>Embryophyta</taxon>
        <taxon>Tracheophyta</taxon>
        <taxon>Spermatophyta</taxon>
        <taxon>Magnoliopsida</taxon>
        <taxon>eudicotyledons</taxon>
        <taxon>Gunneridae</taxon>
        <taxon>Pentapetalae</taxon>
        <taxon>rosids</taxon>
        <taxon>fabids</taxon>
        <taxon>Fabales</taxon>
        <taxon>Fabaceae</taxon>
        <taxon>Papilionoideae</taxon>
        <taxon>50 kb inversion clade</taxon>
        <taxon>dalbergioids sensu lato</taxon>
        <taxon>Dalbergieae</taxon>
        <taxon>Pterocarpus clade</taxon>
        <taxon>Stylosanthes</taxon>
    </lineage>
</organism>
<evidence type="ECO:0000313" key="2">
    <source>
        <dbReference type="Proteomes" id="UP001341840"/>
    </source>
</evidence>
<name>A0ABU6RDW7_9FABA</name>
<dbReference type="EMBL" id="JASCZI010030398">
    <property type="protein sequence ID" value="MED6122207.1"/>
    <property type="molecule type" value="Genomic_DNA"/>
</dbReference>
<comment type="caution">
    <text evidence="1">The sequence shown here is derived from an EMBL/GenBank/DDBJ whole genome shotgun (WGS) entry which is preliminary data.</text>
</comment>
<gene>
    <name evidence="1" type="ORF">PIB30_037639</name>
</gene>
<accession>A0ABU6RDW7</accession>
<sequence>MAPQVLGHPGAQFKGFKSLEDALAYMNKVPKGKGKEGSMSPNVHSVPETQRGRFLIVEDMKLYLLRTCVKLQIGSPIFDRSVFYDNQGLRMFAFTPAIRCDEKGINLEVESCFSPYEGKSRDDAAYQLLDKLLRQAGHSVCDFNYMRLYLAQ</sequence>
<dbReference type="InterPro" id="IPR037056">
    <property type="entry name" value="RNase_H1_N_sf"/>
</dbReference>
<proteinExistence type="predicted"/>
<dbReference type="Proteomes" id="UP001341840">
    <property type="component" value="Unassembled WGS sequence"/>
</dbReference>
<protein>
    <submittedName>
        <fullName evidence="1">Uncharacterized protein</fullName>
    </submittedName>
</protein>
<evidence type="ECO:0000313" key="1">
    <source>
        <dbReference type="EMBL" id="MED6122207.1"/>
    </source>
</evidence>
<dbReference type="Gene3D" id="3.40.970.10">
    <property type="entry name" value="Ribonuclease H1, N-terminal domain"/>
    <property type="match status" value="1"/>
</dbReference>